<dbReference type="EMBL" id="CAJJDP010000084">
    <property type="protein sequence ID" value="CAD8185316.1"/>
    <property type="molecule type" value="Genomic_DNA"/>
</dbReference>
<dbReference type="OMA" id="CTETHFA"/>
<keyword evidence="3" id="KW-1185">Reference proteome</keyword>
<feature type="chain" id="PRO_5035810078" evidence="1">
    <location>
        <begin position="16"/>
        <end position="710"/>
    </location>
</feature>
<reference evidence="2" key="1">
    <citation type="submission" date="2021-01" db="EMBL/GenBank/DDBJ databases">
        <authorList>
            <consortium name="Genoscope - CEA"/>
            <person name="William W."/>
        </authorList>
    </citation>
    <scope>NUCLEOTIDE SEQUENCE</scope>
</reference>
<dbReference type="AlphaFoldDB" id="A0A8S1WHB8"/>
<dbReference type="InterPro" id="IPR006212">
    <property type="entry name" value="Furin_repeat"/>
</dbReference>
<name>A0A8S1WHB8_PAROT</name>
<evidence type="ECO:0000313" key="3">
    <source>
        <dbReference type="Proteomes" id="UP000683925"/>
    </source>
</evidence>
<sequence length="710" mass="74978">MRVLFCIALLLVVKGAVIVTCPSNGYGCVTYGANVARQATRTNSLCRNGYYWNNQACMPCKNADAVVGGYYTCSAYYEATSLTCTTGYTLINGVCVLIPIGCTAYGLNQNQDAYVCTACSSDYTLKGGVCINNRYCSSWDDNAVCTTCQTGYFLNWDLKFTSTTSGSNNQNDWITTWQTYYKFPGESFCSVCSQTMSNCKSCNSAYTCSQCNDGYYWQQSTSSTPLTSSNAQFAGACVSCLTSGYCAACQGSNCTQCKTGYYPTKDTTNTIILSCNACPTGCSSCTSSTQCTDCSTSYYKYTDNLCYPLNKCASINTQLTTSGANPKCSSCIAGYALDPSGSGICYQCGNCDSCTVPSGQQTAGLQTSCTTCWDTYYGVKDSNGIVTCKSCTQASDSYLRCQGPVENSSLTSVVPTQCQDGYYLYTLPAQGTTQAQTICVPSTQNLQCVTIVATSATQYTCATCTSQSKLYNNANCLVCNPTLTSSLPQGCTACSGSPSNSITCSACAANYFYSTGTTTTCSACDQSCIQCASGPTCTKCAITYYVSGGGCTQCGVANCATCTAQSPNTCQVCLDGYFLSSINTGTGSTSYCLKCPTECATCAAPGQVCISCVSGYVLSNGGCVSLSQANCAEGYTTSTLSNEQNPTTQNGCAICKYGFYNFEKRCLQSVQPYAGSVYVAKNIGIGSNPGTSSYQTIMYSIFLVIMLLGY</sequence>
<dbReference type="OrthoDB" id="292525at2759"/>
<evidence type="ECO:0000313" key="2">
    <source>
        <dbReference type="EMBL" id="CAD8185316.1"/>
    </source>
</evidence>
<gene>
    <name evidence="2" type="ORF">POCTA_138.1.T0850113</name>
</gene>
<dbReference type="PANTHER" id="PTHR23275">
    <property type="entry name" value="CABRIOLET.-RELATED"/>
    <property type="match status" value="1"/>
</dbReference>
<accession>A0A8S1WHB8</accession>
<dbReference type="InterPro" id="IPR052798">
    <property type="entry name" value="Giardia_VSA"/>
</dbReference>
<dbReference type="PANTHER" id="PTHR23275:SF102">
    <property type="entry name" value="CHROMOSOME UNDETERMINED SCAFFOLD_170, WHOLE GENOME SHOTGUN SEQUENCE"/>
    <property type="match status" value="1"/>
</dbReference>
<evidence type="ECO:0000256" key="1">
    <source>
        <dbReference type="SAM" id="SignalP"/>
    </source>
</evidence>
<dbReference type="SMART" id="SM00261">
    <property type="entry name" value="FU"/>
    <property type="match status" value="4"/>
</dbReference>
<protein>
    <submittedName>
        <fullName evidence="2">Uncharacterized protein</fullName>
    </submittedName>
</protein>
<feature type="signal peptide" evidence="1">
    <location>
        <begin position="1"/>
        <end position="15"/>
    </location>
</feature>
<proteinExistence type="predicted"/>
<keyword evidence="1" id="KW-0732">Signal</keyword>
<organism evidence="2 3">
    <name type="scientific">Paramecium octaurelia</name>
    <dbReference type="NCBI Taxonomy" id="43137"/>
    <lineage>
        <taxon>Eukaryota</taxon>
        <taxon>Sar</taxon>
        <taxon>Alveolata</taxon>
        <taxon>Ciliophora</taxon>
        <taxon>Intramacronucleata</taxon>
        <taxon>Oligohymenophorea</taxon>
        <taxon>Peniculida</taxon>
        <taxon>Parameciidae</taxon>
        <taxon>Paramecium</taxon>
    </lineage>
</organism>
<comment type="caution">
    <text evidence="2">The sequence shown here is derived from an EMBL/GenBank/DDBJ whole genome shotgun (WGS) entry which is preliminary data.</text>
</comment>
<dbReference type="Proteomes" id="UP000683925">
    <property type="component" value="Unassembled WGS sequence"/>
</dbReference>